<dbReference type="PANTHER" id="PTHR33406:SF11">
    <property type="entry name" value="MEMBRANE PROTEIN SCO6666-RELATED"/>
    <property type="match status" value="1"/>
</dbReference>
<evidence type="ECO:0000256" key="2">
    <source>
        <dbReference type="ARBA" id="ARBA00010157"/>
    </source>
</evidence>
<comment type="caution">
    <text evidence="9">The sequence shown here is derived from an EMBL/GenBank/DDBJ whole genome shotgun (WGS) entry which is preliminary data.</text>
</comment>
<keyword evidence="4 7" id="KW-0812">Transmembrane</keyword>
<dbReference type="PROSITE" id="PS50156">
    <property type="entry name" value="SSD"/>
    <property type="match status" value="2"/>
</dbReference>
<dbReference type="EMBL" id="JAPDOD010000080">
    <property type="protein sequence ID" value="MDA0166914.1"/>
    <property type="molecule type" value="Genomic_DNA"/>
</dbReference>
<dbReference type="PROSITE" id="PS51257">
    <property type="entry name" value="PROKAR_LIPOPROTEIN"/>
    <property type="match status" value="1"/>
</dbReference>
<dbReference type="InterPro" id="IPR000731">
    <property type="entry name" value="SSD"/>
</dbReference>
<feature type="transmembrane region" description="Helical" evidence="7">
    <location>
        <begin position="298"/>
        <end position="321"/>
    </location>
</feature>
<feature type="domain" description="SSD" evidence="8">
    <location>
        <begin position="517"/>
        <end position="682"/>
    </location>
</feature>
<feature type="transmembrane region" description="Helical" evidence="7">
    <location>
        <begin position="630"/>
        <end position="648"/>
    </location>
</feature>
<sequence length="711" mass="74575">MATYLYKLGRWSYDRRRLVVALWLTVLVAVGACAAAFSGQTNNKFEVPGTESQQAQQLLEQKYPAASGTYARVVFAAPEGQTLKDAENAKAIEATMAEAKQADEVSGTSEVTLSKDGTIGYADVIYPVPSGEIGEEARQDLADIAATGEAAGLQVEFSGGIAAEEGHHGSESLGMFVAFFVLAITLGSLLAAGMPLITAAFGVLIGITGLTALSGVVELSETAPILATMLGLAVGIDYALFILARHKQNLGDGMDTRESVAHAVGTAGSAVVFAGLTVVIALVGLTVINIPFLTVMGLAAAGTVSIAVLVAITLLPAIFGFSGKRLARANRLFAPRRKKPGTPVSARWVGFVTRHPVAVLLTGLVLLAGAAIPATHMKLGLPDGSSEPTTSTERRSYDLLTEGFGPGFNGTLTVVVDAPSVKREQQEEFGKQVSATLQDFPGVAAVSPAMPNEAGDLWIVQVTPTTGPASDETRDLVTSLREKADELPKDSGITAYVTGQTAVNIDTADRLTEALPTYIIVVVGLALLLLMVVFRSILVPLKAAAGFLLSIGASLGIVVWIFQDGNLNGLFDVAANGPITSFLPILLIGILFGLAMDYEVFLVSRMREQFVHTGNAREAVKTGYVQSGRVVIAAATIMCVVFGAYVLADDPITKSIGLSLAVGVLADAFIVRLTLVPAVMSLLGRRAWWMPKRMSRLVPNLDIEGESLAAH</sequence>
<keyword evidence="3" id="KW-1003">Cell membrane</keyword>
<dbReference type="Pfam" id="PF03176">
    <property type="entry name" value="MMPL"/>
    <property type="match status" value="2"/>
</dbReference>
<organism evidence="9 10">
    <name type="scientific">Solirubrobacter ginsenosidimutans</name>
    <dbReference type="NCBI Taxonomy" id="490573"/>
    <lineage>
        <taxon>Bacteria</taxon>
        <taxon>Bacillati</taxon>
        <taxon>Actinomycetota</taxon>
        <taxon>Thermoleophilia</taxon>
        <taxon>Solirubrobacterales</taxon>
        <taxon>Solirubrobacteraceae</taxon>
        <taxon>Solirubrobacter</taxon>
    </lineage>
</organism>
<dbReference type="PANTHER" id="PTHR33406">
    <property type="entry name" value="MEMBRANE PROTEIN MJ1562-RELATED"/>
    <property type="match status" value="1"/>
</dbReference>
<dbReference type="InterPro" id="IPR050545">
    <property type="entry name" value="Mycobact_MmpL"/>
</dbReference>
<dbReference type="RefSeq" id="WP_270046166.1">
    <property type="nucleotide sequence ID" value="NZ_JAPDOD010000080.1"/>
</dbReference>
<reference evidence="9" key="1">
    <citation type="submission" date="2022-10" db="EMBL/GenBank/DDBJ databases">
        <title>The WGS of Solirubrobacter ginsenosidimutans DSM 21036.</title>
        <authorList>
            <person name="Jiang Z."/>
        </authorList>
    </citation>
    <scope>NUCLEOTIDE SEQUENCE</scope>
    <source>
        <strain evidence="9">DSM 21036</strain>
    </source>
</reference>
<dbReference type="InterPro" id="IPR004869">
    <property type="entry name" value="MMPL_dom"/>
</dbReference>
<evidence type="ECO:0000256" key="4">
    <source>
        <dbReference type="ARBA" id="ARBA00022692"/>
    </source>
</evidence>
<feature type="transmembrane region" description="Helical" evidence="7">
    <location>
        <begin position="223"/>
        <end position="243"/>
    </location>
</feature>
<dbReference type="AlphaFoldDB" id="A0A9X3N1U8"/>
<comment type="similarity">
    <text evidence="2">Belongs to the resistance-nodulation-cell division (RND) (TC 2.A.6) family. MmpL subfamily.</text>
</comment>
<feature type="transmembrane region" description="Helical" evidence="7">
    <location>
        <begin position="660"/>
        <end position="684"/>
    </location>
</feature>
<feature type="transmembrane region" description="Helical" evidence="7">
    <location>
        <begin position="199"/>
        <end position="217"/>
    </location>
</feature>
<feature type="transmembrane region" description="Helical" evidence="7">
    <location>
        <begin position="357"/>
        <end position="376"/>
    </location>
</feature>
<evidence type="ECO:0000256" key="3">
    <source>
        <dbReference type="ARBA" id="ARBA00022475"/>
    </source>
</evidence>
<dbReference type="Gene3D" id="1.20.1640.10">
    <property type="entry name" value="Multidrug efflux transporter AcrB transmembrane domain"/>
    <property type="match status" value="2"/>
</dbReference>
<evidence type="ECO:0000256" key="1">
    <source>
        <dbReference type="ARBA" id="ARBA00004651"/>
    </source>
</evidence>
<protein>
    <submittedName>
        <fullName evidence="9">MMPL family transporter</fullName>
    </submittedName>
</protein>
<keyword evidence="10" id="KW-1185">Reference proteome</keyword>
<feature type="transmembrane region" description="Helical" evidence="7">
    <location>
        <begin position="264"/>
        <end position="292"/>
    </location>
</feature>
<dbReference type="SUPFAM" id="SSF82866">
    <property type="entry name" value="Multidrug efflux transporter AcrB transmembrane domain"/>
    <property type="match status" value="2"/>
</dbReference>
<feature type="transmembrane region" description="Helical" evidence="7">
    <location>
        <begin position="515"/>
        <end position="534"/>
    </location>
</feature>
<feature type="domain" description="SSD" evidence="8">
    <location>
        <begin position="189"/>
        <end position="321"/>
    </location>
</feature>
<proteinExistence type="inferred from homology"/>
<accession>A0A9X3N1U8</accession>
<name>A0A9X3N1U8_9ACTN</name>
<evidence type="ECO:0000259" key="8">
    <source>
        <dbReference type="PROSITE" id="PS50156"/>
    </source>
</evidence>
<feature type="transmembrane region" description="Helical" evidence="7">
    <location>
        <begin position="541"/>
        <end position="562"/>
    </location>
</feature>
<gene>
    <name evidence="9" type="ORF">OM076_42030</name>
</gene>
<keyword evidence="5 7" id="KW-1133">Transmembrane helix</keyword>
<evidence type="ECO:0000256" key="6">
    <source>
        <dbReference type="ARBA" id="ARBA00023136"/>
    </source>
</evidence>
<evidence type="ECO:0000256" key="7">
    <source>
        <dbReference type="SAM" id="Phobius"/>
    </source>
</evidence>
<comment type="subcellular location">
    <subcellularLocation>
        <location evidence="1">Cell membrane</location>
        <topology evidence="1">Multi-pass membrane protein</topology>
    </subcellularLocation>
</comment>
<dbReference type="Proteomes" id="UP001149140">
    <property type="component" value="Unassembled WGS sequence"/>
</dbReference>
<dbReference type="GO" id="GO:0005886">
    <property type="term" value="C:plasma membrane"/>
    <property type="evidence" value="ECO:0007669"/>
    <property type="project" value="UniProtKB-SubCell"/>
</dbReference>
<evidence type="ECO:0000313" key="10">
    <source>
        <dbReference type="Proteomes" id="UP001149140"/>
    </source>
</evidence>
<feature type="transmembrane region" description="Helical" evidence="7">
    <location>
        <begin position="582"/>
        <end position="603"/>
    </location>
</feature>
<keyword evidence="6 7" id="KW-0472">Membrane</keyword>
<feature type="transmembrane region" description="Helical" evidence="7">
    <location>
        <begin position="173"/>
        <end position="192"/>
    </location>
</feature>
<evidence type="ECO:0000256" key="5">
    <source>
        <dbReference type="ARBA" id="ARBA00022989"/>
    </source>
</evidence>
<evidence type="ECO:0000313" key="9">
    <source>
        <dbReference type="EMBL" id="MDA0166914.1"/>
    </source>
</evidence>